<dbReference type="EMBL" id="CH445328">
    <property type="protein sequence ID" value="EAT90055.1"/>
    <property type="molecule type" value="Genomic_DNA"/>
</dbReference>
<organism evidence="1 2">
    <name type="scientific">Phaeosphaeria nodorum (strain SN15 / ATCC MYA-4574 / FGSC 10173)</name>
    <name type="common">Glume blotch fungus</name>
    <name type="synonym">Parastagonospora nodorum</name>
    <dbReference type="NCBI Taxonomy" id="321614"/>
    <lineage>
        <taxon>Eukaryota</taxon>
        <taxon>Fungi</taxon>
        <taxon>Dikarya</taxon>
        <taxon>Ascomycota</taxon>
        <taxon>Pezizomycotina</taxon>
        <taxon>Dothideomycetes</taxon>
        <taxon>Pleosporomycetidae</taxon>
        <taxon>Pleosporales</taxon>
        <taxon>Pleosporineae</taxon>
        <taxon>Phaeosphaeriaceae</taxon>
        <taxon>Parastagonospora</taxon>
    </lineage>
</organism>
<evidence type="ECO:0000313" key="2">
    <source>
        <dbReference type="Proteomes" id="UP000001055"/>
    </source>
</evidence>
<dbReference type="KEGG" id="pno:SNOG_03324"/>
<dbReference type="InParanoid" id="Q0UY40"/>
<accession>Q0UY40</accession>
<proteinExistence type="predicted"/>
<gene>
    <name evidence="1" type="ORF">SNOG_03324</name>
</gene>
<reference evidence="2" key="1">
    <citation type="journal article" date="2007" name="Plant Cell">
        <title>Dothideomycete-plant interactions illuminated by genome sequencing and EST analysis of the wheat pathogen Stagonospora nodorum.</title>
        <authorList>
            <person name="Hane J.K."/>
            <person name="Lowe R.G."/>
            <person name="Solomon P.S."/>
            <person name="Tan K.C."/>
            <person name="Schoch C.L."/>
            <person name="Spatafora J.W."/>
            <person name="Crous P.W."/>
            <person name="Kodira C."/>
            <person name="Birren B.W."/>
            <person name="Galagan J.E."/>
            <person name="Torriani S.F."/>
            <person name="McDonald B.A."/>
            <person name="Oliver R.P."/>
        </authorList>
    </citation>
    <scope>NUCLEOTIDE SEQUENCE [LARGE SCALE GENOMIC DNA]</scope>
    <source>
        <strain evidence="2">SN15 / ATCC MYA-4574 / FGSC 10173</strain>
    </source>
</reference>
<dbReference type="RefSeq" id="XP_001793892.1">
    <property type="nucleotide sequence ID" value="XM_001793840.1"/>
</dbReference>
<dbReference type="HOGENOM" id="CLU_2705659_0_0_1"/>
<dbReference type="Proteomes" id="UP000001055">
    <property type="component" value="Unassembled WGS sequence"/>
</dbReference>
<sequence length="73" mass="7992">MSSAVRPDVYMDAPPVASRQSPVLVAEPAACVEPTAAWAACSALVPRRRRTAGRDIDREWPAQRVLQLQGVHR</sequence>
<dbReference type="AlphaFoldDB" id="Q0UY40"/>
<evidence type="ECO:0000313" key="1">
    <source>
        <dbReference type="EMBL" id="EAT90055.1"/>
    </source>
</evidence>
<name>Q0UY40_PHANO</name>
<dbReference type="GeneID" id="5970749"/>
<protein>
    <submittedName>
        <fullName evidence="1">Uncharacterized protein</fullName>
    </submittedName>
</protein>